<name>A0A645IEC2_9ZZZZ</name>
<reference evidence="9" key="1">
    <citation type="submission" date="2019-08" db="EMBL/GenBank/DDBJ databases">
        <authorList>
            <person name="Kucharzyk K."/>
            <person name="Murdoch R.W."/>
            <person name="Higgins S."/>
            <person name="Loffler F."/>
        </authorList>
    </citation>
    <scope>NUCLEOTIDE SEQUENCE</scope>
</reference>
<dbReference type="Pfam" id="PF01618">
    <property type="entry name" value="MotA_ExbB"/>
    <property type="match status" value="1"/>
</dbReference>
<feature type="transmembrane region" description="Helical" evidence="7">
    <location>
        <begin position="69"/>
        <end position="93"/>
    </location>
</feature>
<evidence type="ECO:0000259" key="8">
    <source>
        <dbReference type="Pfam" id="PF01618"/>
    </source>
</evidence>
<protein>
    <recommendedName>
        <fullName evidence="8">MotA/TolQ/ExbB proton channel domain-containing protein</fullName>
    </recommendedName>
</protein>
<accession>A0A645IEC2</accession>
<evidence type="ECO:0000256" key="1">
    <source>
        <dbReference type="ARBA" id="ARBA00004651"/>
    </source>
</evidence>
<evidence type="ECO:0000256" key="7">
    <source>
        <dbReference type="SAM" id="Phobius"/>
    </source>
</evidence>
<sequence>MQGFRAQLQPLLEQQAVNDAMQLCQQTPAIVGQVAAEGLLAYQRGSSMDTALEGASVLAAAQLRENLNYLSAIVTLAPLLGLLGTVVGMISSFSVFNVQSGQPSAITGGVGEALIATATGLTVAILAFVVHTYLSQRLDKFVTDIEQTTVMVLTYLAKPKALSRDVHEIA</sequence>
<evidence type="ECO:0000256" key="4">
    <source>
        <dbReference type="ARBA" id="ARBA00022692"/>
    </source>
</evidence>
<evidence type="ECO:0000256" key="3">
    <source>
        <dbReference type="ARBA" id="ARBA00022475"/>
    </source>
</evidence>
<evidence type="ECO:0000313" key="9">
    <source>
        <dbReference type="EMBL" id="MPN49668.1"/>
    </source>
</evidence>
<evidence type="ECO:0000256" key="5">
    <source>
        <dbReference type="ARBA" id="ARBA00022989"/>
    </source>
</evidence>
<keyword evidence="6 7" id="KW-0472">Membrane</keyword>
<feature type="transmembrane region" description="Helical" evidence="7">
    <location>
        <begin position="113"/>
        <end position="134"/>
    </location>
</feature>
<evidence type="ECO:0000256" key="2">
    <source>
        <dbReference type="ARBA" id="ARBA00010442"/>
    </source>
</evidence>
<comment type="subcellular location">
    <subcellularLocation>
        <location evidence="1">Cell membrane</location>
        <topology evidence="1">Multi-pass membrane protein</topology>
    </subcellularLocation>
</comment>
<organism evidence="9">
    <name type="scientific">bioreactor metagenome</name>
    <dbReference type="NCBI Taxonomy" id="1076179"/>
    <lineage>
        <taxon>unclassified sequences</taxon>
        <taxon>metagenomes</taxon>
        <taxon>ecological metagenomes</taxon>
    </lineage>
</organism>
<gene>
    <name evidence="9" type="ORF">SDC9_197290</name>
</gene>
<evidence type="ECO:0000256" key="6">
    <source>
        <dbReference type="ARBA" id="ARBA00023136"/>
    </source>
</evidence>
<proteinExistence type="inferred from homology"/>
<feature type="domain" description="MotA/TolQ/ExbB proton channel" evidence="8">
    <location>
        <begin position="34"/>
        <end position="146"/>
    </location>
</feature>
<dbReference type="InterPro" id="IPR050790">
    <property type="entry name" value="ExbB/TolQ_transport"/>
</dbReference>
<dbReference type="EMBL" id="VSSQ01113127">
    <property type="protein sequence ID" value="MPN49668.1"/>
    <property type="molecule type" value="Genomic_DNA"/>
</dbReference>
<dbReference type="AlphaFoldDB" id="A0A645IEC2"/>
<dbReference type="InterPro" id="IPR002898">
    <property type="entry name" value="MotA_ExbB_proton_chnl"/>
</dbReference>
<dbReference type="PANTHER" id="PTHR30625">
    <property type="entry name" value="PROTEIN TOLQ"/>
    <property type="match status" value="1"/>
</dbReference>
<dbReference type="PANTHER" id="PTHR30625:SF17">
    <property type="entry name" value="TOLQ-RELATED"/>
    <property type="match status" value="1"/>
</dbReference>
<comment type="similarity">
    <text evidence="2">Belongs to the ExbB/TolQ family.</text>
</comment>
<comment type="caution">
    <text evidence="9">The sequence shown here is derived from an EMBL/GenBank/DDBJ whole genome shotgun (WGS) entry which is preliminary data.</text>
</comment>
<keyword evidence="3" id="KW-1003">Cell membrane</keyword>
<dbReference type="GO" id="GO:0005886">
    <property type="term" value="C:plasma membrane"/>
    <property type="evidence" value="ECO:0007669"/>
    <property type="project" value="UniProtKB-SubCell"/>
</dbReference>
<dbReference type="GO" id="GO:0017038">
    <property type="term" value="P:protein import"/>
    <property type="evidence" value="ECO:0007669"/>
    <property type="project" value="TreeGrafter"/>
</dbReference>
<keyword evidence="4 7" id="KW-0812">Transmembrane</keyword>
<keyword evidence="5 7" id="KW-1133">Transmembrane helix</keyword>